<accession>A0ABR2WM13</accession>
<evidence type="ECO:0000313" key="2">
    <source>
        <dbReference type="EMBL" id="KAK9762547.1"/>
    </source>
</evidence>
<feature type="region of interest" description="Disordered" evidence="1">
    <location>
        <begin position="508"/>
        <end position="530"/>
    </location>
</feature>
<dbReference type="PANTHER" id="PTHR38698:SF1">
    <property type="entry name" value="FUNGAL PROTEIN"/>
    <property type="match status" value="1"/>
</dbReference>
<gene>
    <name evidence="2" type="ORF">K7432_011618</name>
</gene>
<dbReference type="EMBL" id="JASJQH010000918">
    <property type="protein sequence ID" value="KAK9762547.1"/>
    <property type="molecule type" value="Genomic_DNA"/>
</dbReference>
<feature type="region of interest" description="Disordered" evidence="1">
    <location>
        <begin position="1"/>
        <end position="57"/>
    </location>
</feature>
<feature type="compositionally biased region" description="Basic and acidic residues" evidence="1">
    <location>
        <begin position="41"/>
        <end position="55"/>
    </location>
</feature>
<feature type="compositionally biased region" description="Polar residues" evidence="1">
    <location>
        <begin position="510"/>
        <end position="522"/>
    </location>
</feature>
<dbReference type="Pfam" id="PF17104">
    <property type="entry name" value="YBL010C_LAA2"/>
    <property type="match status" value="2"/>
</dbReference>
<dbReference type="Proteomes" id="UP001479436">
    <property type="component" value="Unassembled WGS sequence"/>
</dbReference>
<feature type="compositionally biased region" description="Polar residues" evidence="1">
    <location>
        <begin position="28"/>
        <end position="39"/>
    </location>
</feature>
<protein>
    <submittedName>
        <fullName evidence="2">Uncharacterized protein</fullName>
    </submittedName>
</protein>
<comment type="caution">
    <text evidence="2">The sequence shown here is derived from an EMBL/GenBank/DDBJ whole genome shotgun (WGS) entry which is preliminary data.</text>
</comment>
<dbReference type="InterPro" id="IPR031355">
    <property type="entry name" value="YBL010C/LAA2-like"/>
</dbReference>
<sequence>MDSDSEFTDAQEYIQPSVKESTADKEVSVQSPTTLSLNGDKQIEINHPHSYDSEHSFPQSDLEVQQNGHHLEDSHDVNVDIKPIPNLIDFEMESDSAISLAGKLSPPKDSYKTLADFEFTEMETNPNTFHTNDLLAEFDNFHLGQKLDTTDLIGEFDDFESKGNFSEIKSDESPVLKTDALIPQEDIVEPCTLERDLEDTQQDFQDTSDSMIQLEKRDIENGLENDENGDHKDSFDDFDEPSFNDAENFGDEFNGFDEQVNHSGEEFGDDFNDDFSNMNHDDFNDFGDDFDDFAEASPIPRIDDTPLSGLLSNDPELAKNTVTKILGGIFETSPENLTVDTTETKERHRLWSAVIEQKANSNGKSMEPFEWIRSQIRRDFLISLNIPINLDEIYTRRASVLKIDTPAVHPGSGPTDEFDIAMARSLCNLSEETIRDYPINDLISLLDQLTSLSKQTNSYFDFWIKQQEKVKAEAEAIHKTIECMALHAQKNRDKQSGESKWFKKRISGISKGTSPRNSSSIDVSRRRLSM</sequence>
<name>A0ABR2WM13_9FUNG</name>
<organism evidence="2 3">
    <name type="scientific">Basidiobolus ranarum</name>
    <dbReference type="NCBI Taxonomy" id="34480"/>
    <lineage>
        <taxon>Eukaryota</taxon>
        <taxon>Fungi</taxon>
        <taxon>Fungi incertae sedis</taxon>
        <taxon>Zoopagomycota</taxon>
        <taxon>Entomophthoromycotina</taxon>
        <taxon>Basidiobolomycetes</taxon>
        <taxon>Basidiobolales</taxon>
        <taxon>Basidiobolaceae</taxon>
        <taxon>Basidiobolus</taxon>
    </lineage>
</organism>
<keyword evidence="3" id="KW-1185">Reference proteome</keyword>
<evidence type="ECO:0000256" key="1">
    <source>
        <dbReference type="SAM" id="MobiDB-lite"/>
    </source>
</evidence>
<proteinExistence type="predicted"/>
<reference evidence="2 3" key="1">
    <citation type="submission" date="2023-04" db="EMBL/GenBank/DDBJ databases">
        <title>Genome of Basidiobolus ranarum AG-B5.</title>
        <authorList>
            <person name="Stajich J.E."/>
            <person name="Carter-House D."/>
            <person name="Gryganskyi A."/>
        </authorList>
    </citation>
    <scope>NUCLEOTIDE SEQUENCE [LARGE SCALE GENOMIC DNA]</scope>
    <source>
        <strain evidence="2 3">AG-B5</strain>
    </source>
</reference>
<evidence type="ECO:0000313" key="3">
    <source>
        <dbReference type="Proteomes" id="UP001479436"/>
    </source>
</evidence>
<dbReference type="PANTHER" id="PTHR38698">
    <property type="entry name" value="EXPRESSED PROTEIN"/>
    <property type="match status" value="1"/>
</dbReference>